<evidence type="ECO:0000256" key="6">
    <source>
        <dbReference type="ARBA" id="ARBA00022840"/>
    </source>
</evidence>
<proteinExistence type="predicted"/>
<evidence type="ECO:0000256" key="5">
    <source>
        <dbReference type="ARBA" id="ARBA00022777"/>
    </source>
</evidence>
<dbReference type="GO" id="GO:0005524">
    <property type="term" value="F:ATP binding"/>
    <property type="evidence" value="ECO:0007669"/>
    <property type="project" value="UniProtKB-KW"/>
</dbReference>
<organism evidence="10 11">
    <name type="scientific">Gymnopilus junonius</name>
    <name type="common">Spectacular rustgill mushroom</name>
    <name type="synonym">Gymnopilus spectabilis subsp. junonius</name>
    <dbReference type="NCBI Taxonomy" id="109634"/>
    <lineage>
        <taxon>Eukaryota</taxon>
        <taxon>Fungi</taxon>
        <taxon>Dikarya</taxon>
        <taxon>Basidiomycota</taxon>
        <taxon>Agaricomycotina</taxon>
        <taxon>Agaricomycetes</taxon>
        <taxon>Agaricomycetidae</taxon>
        <taxon>Agaricales</taxon>
        <taxon>Agaricineae</taxon>
        <taxon>Hymenogastraceae</taxon>
        <taxon>Gymnopilus</taxon>
    </lineage>
</organism>
<dbReference type="PROSITE" id="PS50011">
    <property type="entry name" value="PROTEIN_KINASE_DOM"/>
    <property type="match status" value="1"/>
</dbReference>
<evidence type="ECO:0000256" key="2">
    <source>
        <dbReference type="ARBA" id="ARBA00022527"/>
    </source>
</evidence>
<dbReference type="Gene3D" id="3.30.200.20">
    <property type="entry name" value="Phosphorylase Kinase, domain 1"/>
    <property type="match status" value="1"/>
</dbReference>
<dbReference type="GO" id="GO:0004674">
    <property type="term" value="F:protein serine/threonine kinase activity"/>
    <property type="evidence" value="ECO:0007669"/>
    <property type="project" value="UniProtKB-KW"/>
</dbReference>
<name>A0A9P5THW6_GYMJU</name>
<dbReference type="OrthoDB" id="5979581at2759"/>
<evidence type="ECO:0000259" key="9">
    <source>
        <dbReference type="PROSITE" id="PS50011"/>
    </source>
</evidence>
<dbReference type="Gene3D" id="1.10.510.10">
    <property type="entry name" value="Transferase(Phosphotransferase) domain 1"/>
    <property type="match status" value="1"/>
</dbReference>
<sequence length="364" mass="39830">MSIFPEEPLDSPLGYFPGRLNRTLNNGRWTILRKLGWGSRSSCWLAVDPKDPEGIEAIKIYTVAASEEPRSTNERDILQKMGDLRGLSDVPIQMGSFYEESGSGRHLCLVLHCLGPSIVSLLENDSPQGKYLPLHAVKQVVAEVAGSLCALHENGIIHGAVTPQNILLPSLQQGHAIQEFLSQNPSIPGEDVTDSEGKTYHITRSQPLNTFHLTRESTATDFASVGFYLSNFSHARIQSENVPLDPSSTFLPPEASIEGAKIDTKADIWMLGCTIYTLVIGRPPFDDSPGPLTREKVEEVTANIKTAISATKAMSPQDAKKTTSVIKVCMKFNPAERPSADHLLGFRWVREGSMCSCGWCLAKA</sequence>
<evidence type="ECO:0000313" key="11">
    <source>
        <dbReference type="Proteomes" id="UP000724874"/>
    </source>
</evidence>
<dbReference type="InterPro" id="IPR011009">
    <property type="entry name" value="Kinase-like_dom_sf"/>
</dbReference>
<protein>
    <recommendedName>
        <fullName evidence="1">non-specific serine/threonine protein kinase</fullName>
        <ecNumber evidence="1">2.7.11.1</ecNumber>
    </recommendedName>
</protein>
<keyword evidence="2" id="KW-0723">Serine/threonine-protein kinase</keyword>
<dbReference type="Pfam" id="PF00069">
    <property type="entry name" value="Pkinase"/>
    <property type="match status" value="2"/>
</dbReference>
<reference evidence="10" key="1">
    <citation type="submission" date="2020-11" db="EMBL/GenBank/DDBJ databases">
        <authorList>
            <consortium name="DOE Joint Genome Institute"/>
            <person name="Ahrendt S."/>
            <person name="Riley R."/>
            <person name="Andreopoulos W."/>
            <person name="LaButti K."/>
            <person name="Pangilinan J."/>
            <person name="Ruiz-duenas F.J."/>
            <person name="Barrasa J.M."/>
            <person name="Sanchez-Garcia M."/>
            <person name="Camarero S."/>
            <person name="Miyauchi S."/>
            <person name="Serrano A."/>
            <person name="Linde D."/>
            <person name="Babiker R."/>
            <person name="Drula E."/>
            <person name="Ayuso-Fernandez I."/>
            <person name="Pacheco R."/>
            <person name="Padilla G."/>
            <person name="Ferreira P."/>
            <person name="Barriuso J."/>
            <person name="Kellner H."/>
            <person name="Castanera R."/>
            <person name="Alfaro M."/>
            <person name="Ramirez L."/>
            <person name="Pisabarro A.G."/>
            <person name="Kuo A."/>
            <person name="Tritt A."/>
            <person name="Lipzen A."/>
            <person name="He G."/>
            <person name="Yan M."/>
            <person name="Ng V."/>
            <person name="Cullen D."/>
            <person name="Martin F."/>
            <person name="Rosso M.-N."/>
            <person name="Henrissat B."/>
            <person name="Hibbett D."/>
            <person name="Martinez A.T."/>
            <person name="Grigoriev I.V."/>
        </authorList>
    </citation>
    <scope>NUCLEOTIDE SEQUENCE</scope>
    <source>
        <strain evidence="10">AH 44721</strain>
    </source>
</reference>
<keyword evidence="5 10" id="KW-0418">Kinase</keyword>
<keyword evidence="3" id="KW-0808">Transferase</keyword>
<comment type="catalytic activity">
    <reaction evidence="8">
        <text>L-seryl-[protein] + ATP = O-phospho-L-seryl-[protein] + ADP + H(+)</text>
        <dbReference type="Rhea" id="RHEA:17989"/>
        <dbReference type="Rhea" id="RHEA-COMP:9863"/>
        <dbReference type="Rhea" id="RHEA-COMP:11604"/>
        <dbReference type="ChEBI" id="CHEBI:15378"/>
        <dbReference type="ChEBI" id="CHEBI:29999"/>
        <dbReference type="ChEBI" id="CHEBI:30616"/>
        <dbReference type="ChEBI" id="CHEBI:83421"/>
        <dbReference type="ChEBI" id="CHEBI:456216"/>
        <dbReference type="EC" id="2.7.11.1"/>
    </reaction>
</comment>
<dbReference type="PANTHER" id="PTHR24361:SF433">
    <property type="entry name" value="PROTEIN KINASE DOMAIN-CONTAINING PROTEIN"/>
    <property type="match status" value="1"/>
</dbReference>
<keyword evidence="4" id="KW-0547">Nucleotide-binding</keyword>
<evidence type="ECO:0000256" key="4">
    <source>
        <dbReference type="ARBA" id="ARBA00022741"/>
    </source>
</evidence>
<keyword evidence="11" id="KW-1185">Reference proteome</keyword>
<keyword evidence="6" id="KW-0067">ATP-binding</keyword>
<evidence type="ECO:0000256" key="1">
    <source>
        <dbReference type="ARBA" id="ARBA00012513"/>
    </source>
</evidence>
<comment type="caution">
    <text evidence="10">The sequence shown here is derived from an EMBL/GenBank/DDBJ whole genome shotgun (WGS) entry which is preliminary data.</text>
</comment>
<dbReference type="InterPro" id="IPR053235">
    <property type="entry name" value="Ser_Thr_kinase"/>
</dbReference>
<evidence type="ECO:0000256" key="7">
    <source>
        <dbReference type="ARBA" id="ARBA00047899"/>
    </source>
</evidence>
<accession>A0A9P5THW6</accession>
<dbReference type="EMBL" id="JADNYJ010000176">
    <property type="protein sequence ID" value="KAF8876992.1"/>
    <property type="molecule type" value="Genomic_DNA"/>
</dbReference>
<comment type="catalytic activity">
    <reaction evidence="7">
        <text>L-threonyl-[protein] + ATP = O-phospho-L-threonyl-[protein] + ADP + H(+)</text>
        <dbReference type="Rhea" id="RHEA:46608"/>
        <dbReference type="Rhea" id="RHEA-COMP:11060"/>
        <dbReference type="Rhea" id="RHEA-COMP:11605"/>
        <dbReference type="ChEBI" id="CHEBI:15378"/>
        <dbReference type="ChEBI" id="CHEBI:30013"/>
        <dbReference type="ChEBI" id="CHEBI:30616"/>
        <dbReference type="ChEBI" id="CHEBI:61977"/>
        <dbReference type="ChEBI" id="CHEBI:456216"/>
        <dbReference type="EC" id="2.7.11.1"/>
    </reaction>
</comment>
<dbReference type="SUPFAM" id="SSF56112">
    <property type="entry name" value="Protein kinase-like (PK-like)"/>
    <property type="match status" value="1"/>
</dbReference>
<dbReference type="SMART" id="SM00220">
    <property type="entry name" value="S_TKc"/>
    <property type="match status" value="1"/>
</dbReference>
<dbReference type="PANTHER" id="PTHR24361">
    <property type="entry name" value="MITOGEN-ACTIVATED KINASE KINASE KINASE"/>
    <property type="match status" value="1"/>
</dbReference>
<evidence type="ECO:0000256" key="3">
    <source>
        <dbReference type="ARBA" id="ARBA00022679"/>
    </source>
</evidence>
<evidence type="ECO:0000256" key="8">
    <source>
        <dbReference type="ARBA" id="ARBA00048679"/>
    </source>
</evidence>
<dbReference type="GO" id="GO:0005737">
    <property type="term" value="C:cytoplasm"/>
    <property type="evidence" value="ECO:0007669"/>
    <property type="project" value="TreeGrafter"/>
</dbReference>
<gene>
    <name evidence="10" type="ORF">CPB84DRAFT_1752291</name>
</gene>
<dbReference type="Proteomes" id="UP000724874">
    <property type="component" value="Unassembled WGS sequence"/>
</dbReference>
<dbReference type="AlphaFoldDB" id="A0A9P5THW6"/>
<dbReference type="EC" id="2.7.11.1" evidence="1"/>
<dbReference type="InterPro" id="IPR000719">
    <property type="entry name" value="Prot_kinase_dom"/>
</dbReference>
<feature type="domain" description="Protein kinase" evidence="9">
    <location>
        <begin position="29"/>
        <end position="349"/>
    </location>
</feature>
<evidence type="ECO:0000313" key="10">
    <source>
        <dbReference type="EMBL" id="KAF8876992.1"/>
    </source>
</evidence>